<dbReference type="OMA" id="QTIDQDV"/>
<name>A0A1W2TTS0_ROSNE</name>
<evidence type="ECO:0000313" key="3">
    <source>
        <dbReference type="Proteomes" id="UP000054516"/>
    </source>
</evidence>
<dbReference type="AlphaFoldDB" id="A0A1W2TTS0"/>
<sequence>MANFGKLQGSFASVTNENTAALINVNLDFSLYRCDTKPEYLSIGPALTVRRRDDAENGEIHRTACALGFLFQEMLPDAPALVKAYGRRVSEILARPDINPRGSASDGPFRSFVGADGTSIWAAATSSDASIAIHLLACVLARAFDRKTATSIWSEVVQERKKQVTRLVEDGKMVHPHTYVASKQAISRAELSNWDTSARAWLRRADESKAWEKHQFALIAENINLPYTSLGTTYSKVIATWIGSMKVLNNLLGNLPQQASDRAVLLAISSWHLHPNLLVFHRTATKVDFKDPLFPSSAVLSLGLECQDQKDGANIRWSLALSHLRHYGDPVAVRSNEDLARVSMPQFWLVALGSLFRTWGLQASEMLDAITWLSSLSDLISAEVNEGSAEISWIRSFCDTAKRYLSGDDKSQSIGLQLVKFGWRRALHLFGENHGIHLPYFGLRNPHMSRALEEEDAISRGITYLRGLVSQTGSDRRHILVSFTQPVQDELYYEWATAYTGRSQGEHQHRWIHFSNHKPLSERNRNTLLSRCDAIRKTGETCEIILNRLNTPHSKRELGSLVIWRHPPRSLLIDVEASDEIRFSRVQVFSSIDEIRRGYSIWAREATLSDYLLRKVSSEMSANDSLDKSLAFIRQPKFAAAIVSYLGSINPLSRAPRPKKRKRPINETGDDRSETDVGSIVGAESILMIQYNRPSMRWLKSVVALQIASILYEQLSGATVSLRLVDFQLCDAEWLPKTFRGMDETDFKVESHSLAKVSITTLFKEMTRAQSFGCIAMFESGRFNIKPEHLAEAVALCHEDSIFVAGIMLRDPGAEPELGPQVRRLVGSIGQPGLILLISPLDPRIRPTKYNPSLVEHKPYDGRREDKFQGVSLHLSFTEWKMPIDWESTGEIDQEVFLLESVLSVMHNGEWVSDINVLGLEKMPLDVFETECKGDCEDEGVEAATTANEIISLDDWEELLDPPPSAGIFRARSNWVARLAVCSILIQQNKGYSALLIGGANLCWKCLARHYAYPEPHLPQIIID</sequence>
<accession>A0A1W2TTS0</accession>
<gene>
    <name evidence="2" type="ORF">SAMD00023353_5700630</name>
</gene>
<evidence type="ECO:0000313" key="2">
    <source>
        <dbReference type="EMBL" id="GAP91955.1"/>
    </source>
</evidence>
<protein>
    <submittedName>
        <fullName evidence="2">Uncharacterized protein</fullName>
    </submittedName>
</protein>
<keyword evidence="3" id="KW-1185">Reference proteome</keyword>
<feature type="region of interest" description="Disordered" evidence="1">
    <location>
        <begin position="654"/>
        <end position="676"/>
    </location>
</feature>
<dbReference type="EMBL" id="DF977502">
    <property type="protein sequence ID" value="GAP91955.1"/>
    <property type="molecule type" value="Genomic_DNA"/>
</dbReference>
<dbReference type="OrthoDB" id="5354164at2759"/>
<evidence type="ECO:0000256" key="1">
    <source>
        <dbReference type="SAM" id="MobiDB-lite"/>
    </source>
</evidence>
<organism evidence="2">
    <name type="scientific">Rosellinia necatrix</name>
    <name type="common">White root-rot fungus</name>
    <dbReference type="NCBI Taxonomy" id="77044"/>
    <lineage>
        <taxon>Eukaryota</taxon>
        <taxon>Fungi</taxon>
        <taxon>Dikarya</taxon>
        <taxon>Ascomycota</taxon>
        <taxon>Pezizomycotina</taxon>
        <taxon>Sordariomycetes</taxon>
        <taxon>Xylariomycetidae</taxon>
        <taxon>Xylariales</taxon>
        <taxon>Xylariaceae</taxon>
        <taxon>Rosellinia</taxon>
    </lineage>
</organism>
<dbReference type="Proteomes" id="UP000054516">
    <property type="component" value="Unassembled WGS sequence"/>
</dbReference>
<proteinExistence type="predicted"/>
<reference evidence="2" key="1">
    <citation type="submission" date="2016-03" db="EMBL/GenBank/DDBJ databases">
        <title>Draft genome sequence of Rosellinia necatrix.</title>
        <authorList>
            <person name="Kanematsu S."/>
        </authorList>
    </citation>
    <scope>NUCLEOTIDE SEQUENCE [LARGE SCALE GENOMIC DNA]</scope>
    <source>
        <strain evidence="2">W97</strain>
    </source>
</reference>